<dbReference type="InterPro" id="IPR044730">
    <property type="entry name" value="RNase_H-like_dom_plant"/>
</dbReference>
<evidence type="ECO:0000313" key="2">
    <source>
        <dbReference type="EMBL" id="RXI01503.1"/>
    </source>
</evidence>
<dbReference type="AlphaFoldDB" id="A0A498K786"/>
<sequence>MAKRDWRGDPIVAGARSLGESSICVAECLPLRDALWLARRSFKKIYVEGDSKLVIDASTGSCIVSWRLMSDIDDIKDLQNTFEYIFWTRVY</sequence>
<accession>A0A498K786</accession>
<protein>
    <recommendedName>
        <fullName evidence="1">RNase H type-1 domain-containing protein</fullName>
    </recommendedName>
</protein>
<dbReference type="Pfam" id="PF13456">
    <property type="entry name" value="RVT_3"/>
    <property type="match status" value="1"/>
</dbReference>
<dbReference type="STRING" id="3750.A0A498K786"/>
<keyword evidence="3" id="KW-1185">Reference proteome</keyword>
<proteinExistence type="predicted"/>
<comment type="caution">
    <text evidence="2">The sequence shown here is derived from an EMBL/GenBank/DDBJ whole genome shotgun (WGS) entry which is preliminary data.</text>
</comment>
<dbReference type="Gene3D" id="3.30.420.10">
    <property type="entry name" value="Ribonuclease H-like superfamily/Ribonuclease H"/>
    <property type="match status" value="1"/>
</dbReference>
<dbReference type="InterPro" id="IPR002156">
    <property type="entry name" value="RNaseH_domain"/>
</dbReference>
<dbReference type="GO" id="GO:0003676">
    <property type="term" value="F:nucleic acid binding"/>
    <property type="evidence" value="ECO:0007669"/>
    <property type="project" value="InterPro"/>
</dbReference>
<evidence type="ECO:0000259" key="1">
    <source>
        <dbReference type="Pfam" id="PF13456"/>
    </source>
</evidence>
<dbReference type="CDD" id="cd06222">
    <property type="entry name" value="RNase_H_like"/>
    <property type="match status" value="1"/>
</dbReference>
<dbReference type="EMBL" id="RDQH01000330">
    <property type="protein sequence ID" value="RXI01503.1"/>
    <property type="molecule type" value="Genomic_DNA"/>
</dbReference>
<gene>
    <name evidence="2" type="ORF">DVH24_014852</name>
</gene>
<dbReference type="GO" id="GO:0004523">
    <property type="term" value="F:RNA-DNA hybrid ribonuclease activity"/>
    <property type="evidence" value="ECO:0007669"/>
    <property type="project" value="InterPro"/>
</dbReference>
<evidence type="ECO:0000313" key="3">
    <source>
        <dbReference type="Proteomes" id="UP000290289"/>
    </source>
</evidence>
<name>A0A498K786_MALDO</name>
<dbReference type="InterPro" id="IPR036397">
    <property type="entry name" value="RNaseH_sf"/>
</dbReference>
<feature type="domain" description="RNase H type-1" evidence="1">
    <location>
        <begin position="4"/>
        <end position="88"/>
    </location>
</feature>
<dbReference type="Proteomes" id="UP000290289">
    <property type="component" value="Chromosome 4"/>
</dbReference>
<reference evidence="2 3" key="1">
    <citation type="submission" date="2018-10" db="EMBL/GenBank/DDBJ databases">
        <title>A high-quality apple genome assembly.</title>
        <authorList>
            <person name="Hu J."/>
        </authorList>
    </citation>
    <scope>NUCLEOTIDE SEQUENCE [LARGE SCALE GENOMIC DNA]</scope>
    <source>
        <strain evidence="3">cv. HFTH1</strain>
        <tissue evidence="2">Young leaf</tissue>
    </source>
</reference>
<organism evidence="2 3">
    <name type="scientific">Malus domestica</name>
    <name type="common">Apple</name>
    <name type="synonym">Pyrus malus</name>
    <dbReference type="NCBI Taxonomy" id="3750"/>
    <lineage>
        <taxon>Eukaryota</taxon>
        <taxon>Viridiplantae</taxon>
        <taxon>Streptophyta</taxon>
        <taxon>Embryophyta</taxon>
        <taxon>Tracheophyta</taxon>
        <taxon>Spermatophyta</taxon>
        <taxon>Magnoliopsida</taxon>
        <taxon>eudicotyledons</taxon>
        <taxon>Gunneridae</taxon>
        <taxon>Pentapetalae</taxon>
        <taxon>rosids</taxon>
        <taxon>fabids</taxon>
        <taxon>Rosales</taxon>
        <taxon>Rosaceae</taxon>
        <taxon>Amygdaloideae</taxon>
        <taxon>Maleae</taxon>
        <taxon>Malus</taxon>
    </lineage>
</organism>